<dbReference type="RefSeq" id="WP_146647884.1">
    <property type="nucleotide sequence ID" value="NZ_CP012333.1"/>
</dbReference>
<gene>
    <name evidence="3" type="ORF">AKJ09_03290</name>
</gene>
<evidence type="ECO:0008006" key="5">
    <source>
        <dbReference type="Google" id="ProtNLM"/>
    </source>
</evidence>
<evidence type="ECO:0000256" key="2">
    <source>
        <dbReference type="SAM" id="SignalP"/>
    </source>
</evidence>
<keyword evidence="4" id="KW-1185">Reference proteome</keyword>
<accession>A0A0K1PTB6</accession>
<evidence type="ECO:0000313" key="4">
    <source>
        <dbReference type="Proteomes" id="UP000064967"/>
    </source>
</evidence>
<sequence length="247" mass="27477">MKKALSLFLSGLPLVFVVAACSSSTTEATPPAKDKPAESTNGTQPADETGEEAPPEEQADPCACPNTCASESEPSKMVCHPAPPPETQPASSKIGKFQITGYEYWQWKKKDPYDGGNAVAWGYNGDGEPKTGVLPTDQSRACMAEARKVLEDILKNDVPPELEAFRAKHNIYQFWQWNNDMTDAPATVKVPKNYESLWLYDNRLIKWMSHTERDGSCRLPTRDDLVKWAKGCMDTYEKDPACYNSNF</sequence>
<reference evidence="3 4" key="1">
    <citation type="submission" date="2015-08" db="EMBL/GenBank/DDBJ databases">
        <authorList>
            <person name="Babu N.S."/>
            <person name="Beckwith C.J."/>
            <person name="Beseler K.G."/>
            <person name="Brison A."/>
            <person name="Carone J.V."/>
            <person name="Caskin T.P."/>
            <person name="Diamond M."/>
            <person name="Durham M.E."/>
            <person name="Foxe J.M."/>
            <person name="Go M."/>
            <person name="Henderson B.A."/>
            <person name="Jones I.B."/>
            <person name="McGettigan J.A."/>
            <person name="Micheletti S.J."/>
            <person name="Nasrallah M.E."/>
            <person name="Ortiz D."/>
            <person name="Piller C.R."/>
            <person name="Privatt S.R."/>
            <person name="Schneider S.L."/>
            <person name="Sharp S."/>
            <person name="Smith T.C."/>
            <person name="Stanton J.D."/>
            <person name="Ullery H.E."/>
            <person name="Wilson R.J."/>
            <person name="Serrano M.G."/>
            <person name="Buck G."/>
            <person name="Lee V."/>
            <person name="Wang Y."/>
            <person name="Carvalho R."/>
            <person name="Voegtly L."/>
            <person name="Shi R."/>
            <person name="Duckworth R."/>
            <person name="Johnson A."/>
            <person name="Loviza R."/>
            <person name="Walstead R."/>
            <person name="Shah Z."/>
            <person name="Kiflezghi M."/>
            <person name="Wade K."/>
            <person name="Ball S.L."/>
            <person name="Bradley K.W."/>
            <person name="Asai D.J."/>
            <person name="Bowman C.A."/>
            <person name="Russell D.A."/>
            <person name="Pope W.H."/>
            <person name="Jacobs-Sera D."/>
            <person name="Hendrix R.W."/>
            <person name="Hatfull G.F."/>
        </authorList>
    </citation>
    <scope>NUCLEOTIDE SEQUENCE [LARGE SCALE GENOMIC DNA]</scope>
    <source>
        <strain evidence="3 4">DSM 27648</strain>
    </source>
</reference>
<dbReference type="Proteomes" id="UP000064967">
    <property type="component" value="Chromosome"/>
</dbReference>
<dbReference type="PROSITE" id="PS51257">
    <property type="entry name" value="PROKAR_LIPOPROTEIN"/>
    <property type="match status" value="1"/>
</dbReference>
<name>A0A0K1PTB6_9BACT</name>
<evidence type="ECO:0000256" key="1">
    <source>
        <dbReference type="SAM" id="MobiDB-lite"/>
    </source>
</evidence>
<dbReference type="EMBL" id="CP012333">
    <property type="protein sequence ID" value="AKU96626.1"/>
    <property type="molecule type" value="Genomic_DNA"/>
</dbReference>
<keyword evidence="2" id="KW-0732">Signal</keyword>
<feature type="region of interest" description="Disordered" evidence="1">
    <location>
        <begin position="25"/>
        <end position="93"/>
    </location>
</feature>
<feature type="compositionally biased region" description="Acidic residues" evidence="1">
    <location>
        <begin position="48"/>
        <end position="59"/>
    </location>
</feature>
<protein>
    <recommendedName>
        <fullName evidence="5">Lipoprotein</fullName>
    </recommendedName>
</protein>
<dbReference type="OrthoDB" id="10019401at2"/>
<evidence type="ECO:0000313" key="3">
    <source>
        <dbReference type="EMBL" id="AKU96626.1"/>
    </source>
</evidence>
<proteinExistence type="predicted"/>
<organism evidence="3 4">
    <name type="scientific">Labilithrix luteola</name>
    <dbReference type="NCBI Taxonomy" id="1391654"/>
    <lineage>
        <taxon>Bacteria</taxon>
        <taxon>Pseudomonadati</taxon>
        <taxon>Myxococcota</taxon>
        <taxon>Polyangia</taxon>
        <taxon>Polyangiales</taxon>
        <taxon>Labilitrichaceae</taxon>
        <taxon>Labilithrix</taxon>
    </lineage>
</organism>
<feature type="chain" id="PRO_5005466235" description="Lipoprotein" evidence="2">
    <location>
        <begin position="20"/>
        <end position="247"/>
    </location>
</feature>
<dbReference type="AlphaFoldDB" id="A0A0K1PTB6"/>
<dbReference type="KEGG" id="llu:AKJ09_03290"/>
<feature type="signal peptide" evidence="2">
    <location>
        <begin position="1"/>
        <end position="19"/>
    </location>
</feature>